<comment type="similarity">
    <text evidence="5">Belongs to the class-I aminoacyl-tRNA synthetase family.</text>
</comment>
<organism evidence="7 8">
    <name type="scientific">Platanthera guangdongensis</name>
    <dbReference type="NCBI Taxonomy" id="2320717"/>
    <lineage>
        <taxon>Eukaryota</taxon>
        <taxon>Viridiplantae</taxon>
        <taxon>Streptophyta</taxon>
        <taxon>Embryophyta</taxon>
        <taxon>Tracheophyta</taxon>
        <taxon>Spermatophyta</taxon>
        <taxon>Magnoliopsida</taxon>
        <taxon>Liliopsida</taxon>
        <taxon>Asparagales</taxon>
        <taxon>Orchidaceae</taxon>
        <taxon>Orchidoideae</taxon>
        <taxon>Orchideae</taxon>
        <taxon>Orchidinae</taxon>
        <taxon>Platanthera</taxon>
    </lineage>
</organism>
<gene>
    <name evidence="7" type="ORF">KSP40_PGU005104</name>
</gene>
<keyword evidence="1 5" id="KW-0436">Ligase</keyword>
<dbReference type="Gene3D" id="3.40.50.620">
    <property type="entry name" value="HUPs"/>
    <property type="match status" value="1"/>
</dbReference>
<keyword evidence="2 5" id="KW-0547">Nucleotide-binding</keyword>
<dbReference type="EMBL" id="JBBWWR010000015">
    <property type="protein sequence ID" value="KAK8949817.1"/>
    <property type="molecule type" value="Genomic_DNA"/>
</dbReference>
<dbReference type="InterPro" id="IPR014729">
    <property type="entry name" value="Rossmann-like_a/b/a_fold"/>
</dbReference>
<evidence type="ECO:0000313" key="7">
    <source>
        <dbReference type="EMBL" id="KAK8949817.1"/>
    </source>
</evidence>
<protein>
    <recommendedName>
        <fullName evidence="6">Glutamyl/glutaminyl-tRNA synthetase class Ib catalytic domain-containing protein</fullName>
    </recommendedName>
</protein>
<keyword evidence="5" id="KW-0648">Protein biosynthesis</keyword>
<dbReference type="Proteomes" id="UP001412067">
    <property type="component" value="Unassembled WGS sequence"/>
</dbReference>
<evidence type="ECO:0000256" key="4">
    <source>
        <dbReference type="ARBA" id="ARBA00023146"/>
    </source>
</evidence>
<dbReference type="PANTHER" id="PTHR43311">
    <property type="entry name" value="GLUTAMATE--TRNA LIGASE"/>
    <property type="match status" value="1"/>
</dbReference>
<dbReference type="SUPFAM" id="SSF52374">
    <property type="entry name" value="Nucleotidylyl transferase"/>
    <property type="match status" value="1"/>
</dbReference>
<evidence type="ECO:0000256" key="2">
    <source>
        <dbReference type="ARBA" id="ARBA00022741"/>
    </source>
</evidence>
<name>A0ABR2LSJ6_9ASPA</name>
<dbReference type="InterPro" id="IPR020058">
    <property type="entry name" value="Glu/Gln-tRNA-synth_Ib_cat-dom"/>
</dbReference>
<feature type="domain" description="Glutamyl/glutaminyl-tRNA synthetase class Ib catalytic" evidence="6">
    <location>
        <begin position="10"/>
        <end position="182"/>
    </location>
</feature>
<dbReference type="Pfam" id="PF00749">
    <property type="entry name" value="tRNA-synt_1c"/>
    <property type="match status" value="1"/>
</dbReference>
<comment type="caution">
    <text evidence="7">The sequence shown here is derived from an EMBL/GenBank/DDBJ whole genome shotgun (WGS) entry which is preliminary data.</text>
</comment>
<keyword evidence="8" id="KW-1185">Reference proteome</keyword>
<evidence type="ECO:0000313" key="8">
    <source>
        <dbReference type="Proteomes" id="UP001412067"/>
    </source>
</evidence>
<proteinExistence type="inferred from homology"/>
<evidence type="ECO:0000256" key="3">
    <source>
        <dbReference type="ARBA" id="ARBA00022840"/>
    </source>
</evidence>
<reference evidence="7 8" key="1">
    <citation type="journal article" date="2022" name="Nat. Plants">
        <title>Genomes of leafy and leafless Platanthera orchids illuminate the evolution of mycoheterotrophy.</title>
        <authorList>
            <person name="Li M.H."/>
            <person name="Liu K.W."/>
            <person name="Li Z."/>
            <person name="Lu H.C."/>
            <person name="Ye Q.L."/>
            <person name="Zhang D."/>
            <person name="Wang J.Y."/>
            <person name="Li Y.F."/>
            <person name="Zhong Z.M."/>
            <person name="Liu X."/>
            <person name="Yu X."/>
            <person name="Liu D.K."/>
            <person name="Tu X.D."/>
            <person name="Liu B."/>
            <person name="Hao Y."/>
            <person name="Liao X.Y."/>
            <person name="Jiang Y.T."/>
            <person name="Sun W.H."/>
            <person name="Chen J."/>
            <person name="Chen Y.Q."/>
            <person name="Ai Y."/>
            <person name="Zhai J.W."/>
            <person name="Wu S.S."/>
            <person name="Zhou Z."/>
            <person name="Hsiao Y.Y."/>
            <person name="Wu W.L."/>
            <person name="Chen Y.Y."/>
            <person name="Lin Y.F."/>
            <person name="Hsu J.L."/>
            <person name="Li C.Y."/>
            <person name="Wang Z.W."/>
            <person name="Zhao X."/>
            <person name="Zhong W.Y."/>
            <person name="Ma X.K."/>
            <person name="Ma L."/>
            <person name="Huang J."/>
            <person name="Chen G.Z."/>
            <person name="Huang M.Z."/>
            <person name="Huang L."/>
            <person name="Peng D.H."/>
            <person name="Luo Y.B."/>
            <person name="Zou S.Q."/>
            <person name="Chen S.P."/>
            <person name="Lan S."/>
            <person name="Tsai W.C."/>
            <person name="Van de Peer Y."/>
            <person name="Liu Z.J."/>
        </authorList>
    </citation>
    <scope>NUCLEOTIDE SEQUENCE [LARGE SCALE GENOMIC DNA]</scope>
    <source>
        <strain evidence="7">Lor288</strain>
    </source>
</reference>
<dbReference type="PANTHER" id="PTHR43311:SF2">
    <property type="entry name" value="GLUTAMATE--TRNA LIGASE, MITOCHONDRIAL-RELATED"/>
    <property type="match status" value="1"/>
</dbReference>
<evidence type="ECO:0000256" key="1">
    <source>
        <dbReference type="ARBA" id="ARBA00022598"/>
    </source>
</evidence>
<keyword evidence="3 5" id="KW-0067">ATP-binding</keyword>
<keyword evidence="4 5" id="KW-0030">Aminoacyl-tRNA synthetase</keyword>
<sequence>MKECAQQFQMTPVYTGKWSTASDGEIHEGLDKMTPHTYMFRVPKEGTLKINDLVRGEVIWSLDTLGDFVILRSNGQPVYNFCVTVDDATMHISHVIRAEEHLPNTLRQALIYQALGFTMPSFAHVSLILAPDRSKLSKRHGATSVGQFREMGYLPKSMVNYLALLGESDGMGNEFFTMDQLNILNLKGIELCNNSSQHKQNNSEDLYSCCCEELRLFLHSPGS</sequence>
<dbReference type="InterPro" id="IPR049940">
    <property type="entry name" value="GluQ/Sye"/>
</dbReference>
<evidence type="ECO:0000259" key="6">
    <source>
        <dbReference type="Pfam" id="PF00749"/>
    </source>
</evidence>
<evidence type="ECO:0000256" key="5">
    <source>
        <dbReference type="RuleBase" id="RU363037"/>
    </source>
</evidence>
<accession>A0ABR2LSJ6</accession>